<dbReference type="AlphaFoldDB" id="A0A173QUV2"/>
<proteinExistence type="predicted"/>
<reference evidence="1 2" key="1">
    <citation type="submission" date="2015-09" db="EMBL/GenBank/DDBJ databases">
        <authorList>
            <consortium name="Pathogen Informatics"/>
        </authorList>
    </citation>
    <scope>NUCLEOTIDE SEQUENCE [LARGE SCALE GENOMIC DNA]</scope>
    <source>
        <strain evidence="1 2">2789STDY5608891</strain>
    </source>
</reference>
<accession>A0A173QUV2</accession>
<sequence>MMAKQKTYIAIDLKSFYASAEEKCKDFWWNECT</sequence>
<dbReference type="EMBL" id="CYYA01000001">
    <property type="protein sequence ID" value="CUM69383.1"/>
    <property type="molecule type" value="Genomic_DNA"/>
</dbReference>
<protein>
    <submittedName>
        <fullName evidence="1">Uncharacterized protein</fullName>
    </submittedName>
</protein>
<dbReference type="STRING" id="39490.ERS852448_00022"/>
<name>A0A173QUV2_EUBRA</name>
<evidence type="ECO:0000313" key="2">
    <source>
        <dbReference type="Proteomes" id="UP000095492"/>
    </source>
</evidence>
<organism evidence="1 2">
    <name type="scientific">Eubacterium ramulus</name>
    <dbReference type="NCBI Taxonomy" id="39490"/>
    <lineage>
        <taxon>Bacteria</taxon>
        <taxon>Bacillati</taxon>
        <taxon>Bacillota</taxon>
        <taxon>Clostridia</taxon>
        <taxon>Eubacteriales</taxon>
        <taxon>Eubacteriaceae</taxon>
        <taxon>Eubacterium</taxon>
    </lineage>
</organism>
<evidence type="ECO:0000313" key="1">
    <source>
        <dbReference type="EMBL" id="CUM69383.1"/>
    </source>
</evidence>
<gene>
    <name evidence="1" type="ORF">ERS852448_00022</name>
</gene>
<dbReference type="Proteomes" id="UP000095492">
    <property type="component" value="Unassembled WGS sequence"/>
</dbReference>